<dbReference type="SUPFAM" id="SSF82171">
    <property type="entry name" value="DPP6 N-terminal domain-like"/>
    <property type="match status" value="1"/>
</dbReference>
<comment type="subcellular location">
    <subcellularLocation>
        <location evidence="1">Nucleus</location>
    </subcellularLocation>
</comment>
<feature type="domain" description="RSE1/DDB1/CPSF1 C-terminal" evidence="3">
    <location>
        <begin position="814"/>
        <end position="1125"/>
    </location>
</feature>
<keyword evidence="8" id="KW-1185">Reference proteome</keyword>
<dbReference type="InterPro" id="IPR015943">
    <property type="entry name" value="WD40/YVTN_repeat-like_dom_sf"/>
</dbReference>
<reference evidence="7" key="1">
    <citation type="submission" date="2021-02" db="EMBL/GenBank/DDBJ databases">
        <authorList>
            <person name="Nowell W R."/>
        </authorList>
    </citation>
    <scope>NUCLEOTIDE SEQUENCE</scope>
</reference>
<dbReference type="GO" id="GO:0005634">
    <property type="term" value="C:nucleus"/>
    <property type="evidence" value="ECO:0007669"/>
    <property type="project" value="UniProtKB-SubCell"/>
</dbReference>
<dbReference type="Pfam" id="PF10433">
    <property type="entry name" value="Beta-prop_RSE1_1st"/>
    <property type="match status" value="1"/>
</dbReference>
<feature type="domain" description="RSE1/DDB1/CPSF1 second beta-propeller" evidence="5">
    <location>
        <begin position="414"/>
        <end position="734"/>
    </location>
</feature>
<dbReference type="Pfam" id="PF03178">
    <property type="entry name" value="CPSF_A"/>
    <property type="match status" value="1"/>
</dbReference>
<gene>
    <name evidence="6" type="ORF">EDS130_LOCUS3390</name>
    <name evidence="7" type="ORF">XAT740_LOCUS5182</name>
</gene>
<evidence type="ECO:0008006" key="9">
    <source>
        <dbReference type="Google" id="ProtNLM"/>
    </source>
</evidence>
<comment type="caution">
    <text evidence="7">The sequence shown here is derived from an EMBL/GenBank/DDBJ whole genome shotgun (WGS) entry which is preliminary data.</text>
</comment>
<dbReference type="InterPro" id="IPR026750">
    <property type="entry name" value="NTAN1"/>
</dbReference>
<dbReference type="PANTHER" id="PTHR10644">
    <property type="entry name" value="DNA REPAIR/RNA PROCESSING CPSF FAMILY"/>
    <property type="match status" value="1"/>
</dbReference>
<dbReference type="EMBL" id="CAJNOJ010000008">
    <property type="protein sequence ID" value="CAF0772426.1"/>
    <property type="molecule type" value="Genomic_DNA"/>
</dbReference>
<dbReference type="Gene3D" id="2.130.10.10">
    <property type="entry name" value="YVTN repeat-like/Quinoprotein amine dehydrogenase"/>
    <property type="match status" value="3"/>
</dbReference>
<evidence type="ECO:0000259" key="3">
    <source>
        <dbReference type="Pfam" id="PF03178"/>
    </source>
</evidence>
<dbReference type="Proteomes" id="UP000663852">
    <property type="component" value="Unassembled WGS sequence"/>
</dbReference>
<dbReference type="Pfam" id="PF23726">
    <property type="entry name" value="Beta-prop_RSE1_2nd"/>
    <property type="match status" value="1"/>
</dbReference>
<name>A0A813VUB5_ADIRI</name>
<evidence type="ECO:0000259" key="4">
    <source>
        <dbReference type="Pfam" id="PF10433"/>
    </source>
</evidence>
<dbReference type="InterPro" id="IPR058543">
    <property type="entry name" value="Beta-prop_RSE1/DDB1/CPSF1_2nd"/>
</dbReference>
<organism evidence="7 8">
    <name type="scientific">Adineta ricciae</name>
    <name type="common">Rotifer</name>
    <dbReference type="NCBI Taxonomy" id="249248"/>
    <lineage>
        <taxon>Eukaryota</taxon>
        <taxon>Metazoa</taxon>
        <taxon>Spiralia</taxon>
        <taxon>Gnathifera</taxon>
        <taxon>Rotifera</taxon>
        <taxon>Eurotatoria</taxon>
        <taxon>Bdelloidea</taxon>
        <taxon>Adinetida</taxon>
        <taxon>Adinetidae</taxon>
        <taxon>Adineta</taxon>
    </lineage>
</organism>
<dbReference type="EMBL" id="CAJNOR010000221">
    <property type="protein sequence ID" value="CAF0845158.1"/>
    <property type="molecule type" value="Genomic_DNA"/>
</dbReference>
<feature type="domain" description="RSE1/DDB1/CPSF1 first beta-propeller" evidence="4">
    <location>
        <begin position="16"/>
        <end position="371"/>
    </location>
</feature>
<evidence type="ECO:0000313" key="7">
    <source>
        <dbReference type="EMBL" id="CAF0845158.1"/>
    </source>
</evidence>
<dbReference type="Proteomes" id="UP000663828">
    <property type="component" value="Unassembled WGS sequence"/>
</dbReference>
<proteinExistence type="predicted"/>
<dbReference type="Gene3D" id="1.10.150.910">
    <property type="match status" value="1"/>
</dbReference>
<evidence type="ECO:0000313" key="6">
    <source>
        <dbReference type="EMBL" id="CAF0772426.1"/>
    </source>
</evidence>
<evidence type="ECO:0000256" key="2">
    <source>
        <dbReference type="ARBA" id="ARBA00023242"/>
    </source>
</evidence>
<dbReference type="OrthoDB" id="433457at2759"/>
<dbReference type="GO" id="GO:0003676">
    <property type="term" value="F:nucleic acid binding"/>
    <property type="evidence" value="ECO:0007669"/>
    <property type="project" value="InterPro"/>
</dbReference>
<dbReference type="SUPFAM" id="SSF101908">
    <property type="entry name" value="Putative isomerase YbhE"/>
    <property type="match status" value="1"/>
</dbReference>
<evidence type="ECO:0000259" key="5">
    <source>
        <dbReference type="Pfam" id="PF23726"/>
    </source>
</evidence>
<dbReference type="GO" id="GO:0008418">
    <property type="term" value="F:protein-N-terminal asparagine amidohydrolase activity"/>
    <property type="evidence" value="ECO:0007669"/>
    <property type="project" value="InterPro"/>
</dbReference>
<dbReference type="InterPro" id="IPR018846">
    <property type="entry name" value="Beta-prop_RSE1/DDB1/CPSF1_1st"/>
</dbReference>
<evidence type="ECO:0000256" key="1">
    <source>
        <dbReference type="ARBA" id="ARBA00004123"/>
    </source>
</evidence>
<accession>A0A813VUB5</accession>
<evidence type="ECO:0000313" key="8">
    <source>
        <dbReference type="Proteomes" id="UP000663828"/>
    </source>
</evidence>
<protein>
    <recommendedName>
        <fullName evidence="9">DNA damage-binding protein 1</fullName>
    </recommendedName>
</protein>
<sequence>MAATNYVVTVQSPTAVTALATGHFTSPTDFNLIVAKNTHFEIYIINSEGLKLVKDVCIYGQIHILKCFRLSNMNKDVLFIFTDKYQGMILDCRKTNQDQYEISTKCHGLLRDTGRQTVRQLLCTIDVKHGLILLRIFEGLIKLIYLKDFSSKESSSKSLEAYNVKVDEQNIIDIQFLPGHQKPTFVILYPQTSDTSTFNRDQEEYHIRTYQVELKERDISKLTWKQDMTMSEASFVIPIGQDTFSCIVIGRNTVAFYKENDRPLEIESLLLDDDAGIVGYCPIDDDGCRYLLTDYTGKLYLLVLERDKRNGSSSTTITDMKLDLLGETSSCEYITYLDNGVAFIGSRFGDSQLIRLLPEPQNGSHLEILESYTNLGPIVDMCVVDLERQGRQLVTCSGNGKDSSLRFIRTGIGIHEHASIDLRNIKGIWALKIDNHYDNHLVVAFFDQTRLFHLQNDEIEEIELAGFDFQHQTLFCANVIADQYLQITTHSIRLIGNNGKDLLVEWKNEQNEITVGSSNTTQCVCASGNQLFYFEIGRASFTEINKCKLPYNIACLDVTPLNPQEERTNLCVVGLWTQISVWIYRLPTLDVLHKEPLTSDTLPRSVVMITFDSQPYVVISLADGPIVYYLLDVEQGILYERKKVSLGTKPTTLTICKRTDISPSTTTSSSSTDPSSQSTVLFACSDRPSVISSSNTKLVFSAVNLREIVCMCSFHSEFYGASLTLVTDAGVILGRIDDIQKLHVRSLVLGEPARRITFFEEEKAFVVLTQYMDVYQTDNIVPISKQAHQKIDCTTTIKNINDVVPPTQNDVIDSIVILDQHTHEARVSVRLLNREEALSVCVITFADDPSSSYIAVGTAIVFEDDDTPKIGRLLLYRYKSGHLNLVTEKELNGAPHSMLPFHGKLLVSVGSAVRLYKFSPQNHELVQLTQYLGHIDCLQVKIKDDFVLFNDLMKSITVLRYNVDEGKFEEIACDVQPQWTTACEFFDDDTFICAEDAGNLISCHKDSGSTKENERNVLKELGLCHLGENINVFRHGCLVTQQTAETSISLETCTLMGSVSGYIGLLLQLTPQLYQLLMSLQLALADYVPSVGKIDHGTWRSFESDNHSSVSCGFVDGDLIETYLDLPKTVQEELITDLHGENNTPINTTVEELVKIIEELAQQLAQHTNLIHSSTEFAKSPEFKQTPEEITRTIYVHQREFAVVGKNDPNGFHLIGSDDATTCHILVLDNQHAIGVIHLDGAETNESLEKMLNEMKTYAPDNTHYDTYLVGPSKQKLKLYDVIHINIVLGGFLDGSNQQHSHRLSHSVLNIFAGLSNVSFHLKLAAITPYNDHIVHNVHYPLIYGICFDVCTKSIRKMNFSDFGPAFRLRSVYLSVDNHPACCIYSSRIGSIAIRQFSIDRHIIKQYYEPLYLYYFHNDQKLLSMTSTSPEQERPSYLNQMKKTILYILKYSKVLPGWFDKQTHSIVYYRSNGHWVTDNKNVVEDVEIL</sequence>
<keyword evidence="2" id="KW-0539">Nucleus</keyword>
<dbReference type="InterPro" id="IPR004871">
    <property type="entry name" value="RSE1/DDB1/CPSF1_C"/>
</dbReference>
<dbReference type="InterPro" id="IPR050358">
    <property type="entry name" value="RSE1/DDB1/CFT1"/>
</dbReference>
<dbReference type="Pfam" id="PF14736">
    <property type="entry name" value="N_Asn_amidohyd"/>
    <property type="match status" value="1"/>
</dbReference>